<dbReference type="InterPro" id="IPR004843">
    <property type="entry name" value="Calcineurin-like_PHP"/>
</dbReference>
<dbReference type="EMBL" id="VLTM01000023">
    <property type="protein sequence ID" value="KAA0163114.1"/>
    <property type="molecule type" value="Genomic_DNA"/>
</dbReference>
<dbReference type="EMBL" id="VLTN01000014">
    <property type="protein sequence ID" value="KAA0153839.1"/>
    <property type="molecule type" value="Genomic_DNA"/>
</dbReference>
<comment type="catalytic activity">
    <reaction evidence="4">
        <text>a phosphate monoester + H2O = an alcohol + phosphate</text>
        <dbReference type="Rhea" id="RHEA:15017"/>
        <dbReference type="ChEBI" id="CHEBI:15377"/>
        <dbReference type="ChEBI" id="CHEBI:30879"/>
        <dbReference type="ChEBI" id="CHEBI:43474"/>
        <dbReference type="ChEBI" id="CHEBI:67140"/>
        <dbReference type="EC" id="3.1.3.2"/>
    </reaction>
</comment>
<dbReference type="OrthoDB" id="45007at2759"/>
<dbReference type="InterPro" id="IPR008963">
    <property type="entry name" value="Purple_acid_Pase-like_N"/>
</dbReference>
<evidence type="ECO:0000313" key="12">
    <source>
        <dbReference type="Proteomes" id="UP000322899"/>
    </source>
</evidence>
<dbReference type="Proteomes" id="UP000324907">
    <property type="component" value="Unassembled WGS sequence"/>
</dbReference>
<dbReference type="Pfam" id="PF00149">
    <property type="entry name" value="Metallophos"/>
    <property type="match status" value="1"/>
</dbReference>
<organism evidence="11 12">
    <name type="scientific">Cafeteria roenbergensis</name>
    <name type="common">Marine flagellate</name>
    <dbReference type="NCBI Taxonomy" id="33653"/>
    <lineage>
        <taxon>Eukaryota</taxon>
        <taxon>Sar</taxon>
        <taxon>Stramenopiles</taxon>
        <taxon>Bigyra</taxon>
        <taxon>Opalozoa</taxon>
        <taxon>Bicosoecida</taxon>
        <taxon>Cafeteriaceae</taxon>
        <taxon>Cafeteria</taxon>
    </lineage>
</organism>
<dbReference type="Pfam" id="PF14008">
    <property type="entry name" value="Metallophos_C"/>
    <property type="match status" value="1"/>
</dbReference>
<dbReference type="Proteomes" id="UP000322899">
    <property type="component" value="Unassembled WGS sequence"/>
</dbReference>
<comment type="caution">
    <text evidence="11">The sequence shown here is derived from an EMBL/GenBank/DDBJ whole genome shotgun (WGS) entry which is preliminary data.</text>
</comment>
<dbReference type="EMBL" id="VLTO01000028">
    <property type="protein sequence ID" value="KAA0173877.1"/>
    <property type="molecule type" value="Genomic_DNA"/>
</dbReference>
<dbReference type="Proteomes" id="UP000323011">
    <property type="component" value="Unassembled WGS sequence"/>
</dbReference>
<feature type="domain" description="Purple acid phosphatase N-terminal" evidence="7">
    <location>
        <begin position="36"/>
        <end position="126"/>
    </location>
</feature>
<reference evidence="12 13" key="1">
    <citation type="submission" date="2019-07" db="EMBL/GenBank/DDBJ databases">
        <title>Genomes of Cafeteria roenbergensis.</title>
        <authorList>
            <person name="Fischer M.G."/>
            <person name="Hackl T."/>
            <person name="Roman M."/>
        </authorList>
    </citation>
    <scope>NUCLEOTIDE SEQUENCE [LARGE SCALE GENOMIC DNA]</scope>
    <source>
        <strain evidence="8 13">BVI</strain>
        <strain evidence="9 15">Cflag</strain>
        <strain evidence="11 12">E4-10P</strain>
        <strain evidence="10 14">RCC970-E3</strain>
    </source>
</reference>
<feature type="chain" id="PRO_5034155567" description="Purple acid phosphatase" evidence="4">
    <location>
        <begin position="18"/>
        <end position="413"/>
    </location>
</feature>
<sequence length="413" mass="45535">MVRAALALAALASTAMAHKEWDPSALLSIDKLGEVEQVFLNFLEDPTQMRVAWVTDAESASDVQFGTSPTSLTQSATGNSSVYHYGFFTSAWQHFATMEGLSTASTYYYRVGDASTGSWSEVSSFQSHPGVGPDIPYVFGVIGDLGQTKYSNDTVHHVLANAGVQSAILAGDLSYADGDQPRWDSWRRMVQPLTSTMSMLAAPGNHEIESFFGLNFVPYRARFRFPCAEQCTSPTFPLYYAVNVGPVRLIVMNSFGNYSEGSDQLAWARKQFQSVDLSLTPWVVLMEHTPMYSSNIDHYDSGKPLLALIEDDIKPLGKRMVVLAGHVHAYERSHPVYNNTVDETGPVYVTIGDGGNREGLYDAWTQPQPAWSAVRKAEYGHGVLRANSTALAWEWHTITTDEPVVSDSFVRTL</sequence>
<dbReference type="SUPFAM" id="SSF56300">
    <property type="entry name" value="Metallo-dependent phosphatases"/>
    <property type="match status" value="1"/>
</dbReference>
<evidence type="ECO:0000256" key="3">
    <source>
        <dbReference type="ARBA" id="ARBA00023180"/>
    </source>
</evidence>
<dbReference type="InterPro" id="IPR041792">
    <property type="entry name" value="MPP_PAP"/>
</dbReference>
<dbReference type="EC" id="3.1.3.2" evidence="4"/>
<evidence type="ECO:0000313" key="8">
    <source>
        <dbReference type="EMBL" id="KAA0153839.1"/>
    </source>
</evidence>
<dbReference type="Proteomes" id="UP000325113">
    <property type="component" value="Unassembled WGS sequence"/>
</dbReference>
<keyword evidence="13" id="KW-1185">Reference proteome</keyword>
<evidence type="ECO:0000259" key="7">
    <source>
        <dbReference type="Pfam" id="PF16656"/>
    </source>
</evidence>
<name>A0A5A8EAX4_CAFRO</name>
<evidence type="ECO:0000313" key="9">
    <source>
        <dbReference type="EMBL" id="KAA0163114.1"/>
    </source>
</evidence>
<evidence type="ECO:0000259" key="6">
    <source>
        <dbReference type="Pfam" id="PF14008"/>
    </source>
</evidence>
<feature type="domain" description="Purple acid phosphatase C-terminal" evidence="6">
    <location>
        <begin position="345"/>
        <end position="399"/>
    </location>
</feature>
<comment type="similarity">
    <text evidence="4">Belongs to the metallophosphoesterase superfamily. Purple acid phosphatase family.</text>
</comment>
<evidence type="ECO:0000313" key="11">
    <source>
        <dbReference type="EMBL" id="KAA0173877.1"/>
    </source>
</evidence>
<dbReference type="CDD" id="cd00839">
    <property type="entry name" value="MPP_PAPs"/>
    <property type="match status" value="1"/>
</dbReference>
<dbReference type="InterPro" id="IPR025733">
    <property type="entry name" value="PAPs_C"/>
</dbReference>
<keyword evidence="2 4" id="KW-0378">Hydrolase</keyword>
<keyword evidence="1 4" id="KW-0732">Signal</keyword>
<dbReference type="OMA" id="CKDVFEP"/>
<evidence type="ECO:0000256" key="4">
    <source>
        <dbReference type="RuleBase" id="RU361203"/>
    </source>
</evidence>
<evidence type="ECO:0000259" key="5">
    <source>
        <dbReference type="Pfam" id="PF00149"/>
    </source>
</evidence>
<dbReference type="Gene3D" id="3.60.21.10">
    <property type="match status" value="1"/>
</dbReference>
<proteinExistence type="inferred from homology"/>
<dbReference type="GO" id="GO:0003993">
    <property type="term" value="F:acid phosphatase activity"/>
    <property type="evidence" value="ECO:0007669"/>
    <property type="project" value="UniProtKB-EC"/>
</dbReference>
<evidence type="ECO:0000313" key="15">
    <source>
        <dbReference type="Proteomes" id="UP000325113"/>
    </source>
</evidence>
<dbReference type="AlphaFoldDB" id="A0A5A8EAX4"/>
<evidence type="ECO:0000256" key="1">
    <source>
        <dbReference type="ARBA" id="ARBA00022729"/>
    </source>
</evidence>
<evidence type="ECO:0000313" key="14">
    <source>
        <dbReference type="Proteomes" id="UP000324907"/>
    </source>
</evidence>
<accession>A0A5A8EAX4</accession>
<keyword evidence="3" id="KW-0325">Glycoprotein</keyword>
<dbReference type="PANTHER" id="PTHR22953">
    <property type="entry name" value="ACID PHOSPHATASE RELATED"/>
    <property type="match status" value="1"/>
</dbReference>
<evidence type="ECO:0000313" key="10">
    <source>
        <dbReference type="EMBL" id="KAA0164496.1"/>
    </source>
</evidence>
<evidence type="ECO:0000256" key="2">
    <source>
        <dbReference type="ARBA" id="ARBA00022801"/>
    </source>
</evidence>
<dbReference type="InterPro" id="IPR015914">
    <property type="entry name" value="PAPs_N"/>
</dbReference>
<protein>
    <recommendedName>
        <fullName evidence="4">Purple acid phosphatase</fullName>
        <ecNumber evidence="4">3.1.3.2</ecNumber>
    </recommendedName>
</protein>
<feature type="domain" description="Calcineurin-like phosphoesterase" evidence="5">
    <location>
        <begin position="139"/>
        <end position="330"/>
    </location>
</feature>
<dbReference type="EMBL" id="VLTL01000056">
    <property type="protein sequence ID" value="KAA0164496.1"/>
    <property type="molecule type" value="Genomic_DNA"/>
</dbReference>
<dbReference type="Gene3D" id="2.60.40.380">
    <property type="entry name" value="Purple acid phosphatase-like, N-terminal"/>
    <property type="match status" value="1"/>
</dbReference>
<dbReference type="GO" id="GO:0046872">
    <property type="term" value="F:metal ion binding"/>
    <property type="evidence" value="ECO:0007669"/>
    <property type="project" value="InterPro"/>
</dbReference>
<dbReference type="PANTHER" id="PTHR22953:SF153">
    <property type="entry name" value="PURPLE ACID PHOSPHATASE"/>
    <property type="match status" value="1"/>
</dbReference>
<dbReference type="InterPro" id="IPR039331">
    <property type="entry name" value="PAPs-like"/>
</dbReference>
<dbReference type="SUPFAM" id="SSF49363">
    <property type="entry name" value="Purple acid phosphatase, N-terminal domain"/>
    <property type="match status" value="1"/>
</dbReference>
<dbReference type="InterPro" id="IPR029052">
    <property type="entry name" value="Metallo-depent_PP-like"/>
</dbReference>
<feature type="signal peptide" evidence="4">
    <location>
        <begin position="1"/>
        <end position="17"/>
    </location>
</feature>
<gene>
    <name evidence="11" type="ORF">FNF27_04633</name>
    <name evidence="10" type="ORF">FNF28_03837</name>
    <name evidence="8" type="ORF">FNF29_02828</name>
    <name evidence="9" type="ORF">FNF31_02937</name>
</gene>
<evidence type="ECO:0000313" key="13">
    <source>
        <dbReference type="Proteomes" id="UP000323011"/>
    </source>
</evidence>
<dbReference type="Pfam" id="PF16656">
    <property type="entry name" value="Pur_ac_phosph_N"/>
    <property type="match status" value="1"/>
</dbReference>